<keyword evidence="2" id="KW-1185">Reference proteome</keyword>
<sequence>MKKMKILCPKVAAWSEYFVQLKYHCVFQSWGEPLELLEWLFGIPFQPRNVWGRYPSNAQVVVAEAVTTFEGYRHWAKPQRGAPRNIEGERVNQKEDETLKGAWDLAREKKENFGVQDEVLISSKGLLLTGAVSSDLTSASSLWLDVGGNVQLFNSELWCVEVVVHCKSQLKSV</sequence>
<dbReference type="EMBL" id="JAFNEN010000918">
    <property type="protein sequence ID" value="KAG8176104.1"/>
    <property type="molecule type" value="Genomic_DNA"/>
</dbReference>
<dbReference type="AlphaFoldDB" id="A0AAV6TWG4"/>
<name>A0AAV6TWG4_9ARAC</name>
<evidence type="ECO:0000313" key="2">
    <source>
        <dbReference type="Proteomes" id="UP000827092"/>
    </source>
</evidence>
<organism evidence="1 2">
    <name type="scientific">Oedothorax gibbosus</name>
    <dbReference type="NCBI Taxonomy" id="931172"/>
    <lineage>
        <taxon>Eukaryota</taxon>
        <taxon>Metazoa</taxon>
        <taxon>Ecdysozoa</taxon>
        <taxon>Arthropoda</taxon>
        <taxon>Chelicerata</taxon>
        <taxon>Arachnida</taxon>
        <taxon>Araneae</taxon>
        <taxon>Araneomorphae</taxon>
        <taxon>Entelegynae</taxon>
        <taxon>Araneoidea</taxon>
        <taxon>Linyphiidae</taxon>
        <taxon>Erigoninae</taxon>
        <taxon>Oedothorax</taxon>
    </lineage>
</organism>
<dbReference type="SUPFAM" id="SSF161003">
    <property type="entry name" value="flu NP-like"/>
    <property type="match status" value="1"/>
</dbReference>
<comment type="caution">
    <text evidence="1">The sequence shown here is derived from an EMBL/GenBank/DDBJ whole genome shotgun (WGS) entry which is preliminary data.</text>
</comment>
<protein>
    <submittedName>
        <fullName evidence="1">Uncharacterized protein</fullName>
    </submittedName>
</protein>
<dbReference type="Proteomes" id="UP000827092">
    <property type="component" value="Unassembled WGS sequence"/>
</dbReference>
<proteinExistence type="predicted"/>
<evidence type="ECO:0000313" key="1">
    <source>
        <dbReference type="EMBL" id="KAG8176104.1"/>
    </source>
</evidence>
<gene>
    <name evidence="1" type="ORF">JTE90_025562</name>
</gene>
<accession>A0AAV6TWG4</accession>
<reference evidence="1 2" key="1">
    <citation type="journal article" date="2022" name="Nat. Ecol. Evol.">
        <title>A masculinizing supergene underlies an exaggerated male reproductive morph in a spider.</title>
        <authorList>
            <person name="Hendrickx F."/>
            <person name="De Corte Z."/>
            <person name="Sonet G."/>
            <person name="Van Belleghem S.M."/>
            <person name="Kostlbacher S."/>
            <person name="Vangestel C."/>
        </authorList>
    </citation>
    <scope>NUCLEOTIDE SEQUENCE [LARGE SCALE GENOMIC DNA]</scope>
    <source>
        <strain evidence="1">W744_W776</strain>
    </source>
</reference>